<keyword evidence="2" id="KW-0175">Coiled coil</keyword>
<proteinExistence type="inferred from homology"/>
<evidence type="ECO:0008006" key="6">
    <source>
        <dbReference type="Google" id="ProtNLM"/>
    </source>
</evidence>
<dbReference type="Pfam" id="PF00022">
    <property type="entry name" value="Actin"/>
    <property type="match status" value="2"/>
</dbReference>
<evidence type="ECO:0000313" key="4">
    <source>
        <dbReference type="EMBL" id="TIB17394.1"/>
    </source>
</evidence>
<gene>
    <name evidence="4" type="ORF">E3P90_00043</name>
</gene>
<dbReference type="SUPFAM" id="SSF53067">
    <property type="entry name" value="Actin-like ATPase domain"/>
    <property type="match status" value="2"/>
</dbReference>
<dbReference type="PANTHER" id="PTHR11937">
    <property type="entry name" value="ACTIN"/>
    <property type="match status" value="1"/>
</dbReference>
<feature type="coiled-coil region" evidence="2">
    <location>
        <begin position="409"/>
        <end position="465"/>
    </location>
</feature>
<organism evidence="4 5">
    <name type="scientific">Wallemia ichthyophaga</name>
    <dbReference type="NCBI Taxonomy" id="245174"/>
    <lineage>
        <taxon>Eukaryota</taxon>
        <taxon>Fungi</taxon>
        <taxon>Dikarya</taxon>
        <taxon>Basidiomycota</taxon>
        <taxon>Wallemiomycotina</taxon>
        <taxon>Wallemiomycetes</taxon>
        <taxon>Wallemiales</taxon>
        <taxon>Wallemiaceae</taxon>
        <taxon>Wallemia</taxon>
    </lineage>
</organism>
<dbReference type="InterPro" id="IPR004000">
    <property type="entry name" value="Actin"/>
</dbReference>
<dbReference type="Gene3D" id="3.30.420.40">
    <property type="match status" value="4"/>
</dbReference>
<dbReference type="OrthoDB" id="7340501at2759"/>
<comment type="similarity">
    <text evidence="1">Belongs to the actin family.</text>
</comment>
<protein>
    <recommendedName>
        <fullName evidence="6">Actin-like protein arp5</fullName>
    </recommendedName>
</protein>
<dbReference type="InterPro" id="IPR043129">
    <property type="entry name" value="ATPase_NBD"/>
</dbReference>
<feature type="compositionally biased region" description="Basic and acidic residues" evidence="3">
    <location>
        <begin position="506"/>
        <end position="518"/>
    </location>
</feature>
<dbReference type="FunFam" id="3.30.420.40:FF:000058">
    <property type="entry name" value="Putative actin-related protein 5"/>
    <property type="match status" value="1"/>
</dbReference>
<name>A0A4T0GQT8_WALIC</name>
<evidence type="ECO:0000256" key="1">
    <source>
        <dbReference type="RuleBase" id="RU000487"/>
    </source>
</evidence>
<accession>A0A4T0GQT8</accession>
<dbReference type="Proteomes" id="UP000306954">
    <property type="component" value="Unassembled WGS sequence"/>
</dbReference>
<reference evidence="4 5" key="1">
    <citation type="submission" date="2019-03" db="EMBL/GenBank/DDBJ databases">
        <title>Sequencing 23 genomes of Wallemia ichthyophaga.</title>
        <authorList>
            <person name="Gostincar C."/>
        </authorList>
    </citation>
    <scope>NUCLEOTIDE SEQUENCE [LARGE SCALE GENOMIC DNA]</scope>
    <source>
        <strain evidence="4 5">EXF-8621</strain>
    </source>
</reference>
<evidence type="ECO:0000256" key="3">
    <source>
        <dbReference type="SAM" id="MobiDB-lite"/>
    </source>
</evidence>
<evidence type="ECO:0000256" key="2">
    <source>
        <dbReference type="SAM" id="Coils"/>
    </source>
</evidence>
<evidence type="ECO:0000313" key="5">
    <source>
        <dbReference type="Proteomes" id="UP000306954"/>
    </source>
</evidence>
<dbReference type="AlphaFoldDB" id="A0A4T0GQT8"/>
<feature type="region of interest" description="Disordered" evidence="3">
    <location>
        <begin position="486"/>
        <end position="518"/>
    </location>
</feature>
<dbReference type="Gene3D" id="3.90.640.10">
    <property type="entry name" value="Actin, Chain A, domain 4"/>
    <property type="match status" value="2"/>
</dbReference>
<feature type="compositionally biased region" description="Acidic residues" evidence="3">
    <location>
        <begin position="587"/>
        <end position="599"/>
    </location>
</feature>
<comment type="caution">
    <text evidence="4">The sequence shown here is derived from an EMBL/GenBank/DDBJ whole genome shotgun (WGS) entry which is preliminary data.</text>
</comment>
<dbReference type="SMART" id="SM00268">
    <property type="entry name" value="ACTIN"/>
    <property type="match status" value="1"/>
</dbReference>
<feature type="coiled-coil region" evidence="2">
    <location>
        <begin position="280"/>
        <end position="307"/>
    </location>
</feature>
<sequence>MTNLFELPEQLKVIPDGSDIVNSVKRDVQPGTPIVIDNGTTQLRAGFADQDNPSIIARNEGSRYKERRTNRNMMIYGDALELDSASKTQSKIPHESGIVTSWDMMEHGLDWTFLRLGLETTPPPIVMSEPLCNLPYPRSQMSELLFEAYSTPKVSYGVDSLYSFYNSYHMSDGLIINTSSNTTSVVPVLDGKGIFSACKRVSWGGMQASDLLLRMIQLKYPAFPTKVSSIQASHILENYGTYANDYSDFIKGMEDPDQLKKSDYVIQFPYVAPVFDGKSAEELERQAEKKREAGRRLQEQAAKTRSEKLVNKEAEIKWMEQLRETKAKEPANVYLRKLQEEGFDDEKDLEDLYKRTVKTLQQGRDRELGIEEPTEKETPKFTLVDIPDAQLNEEELKEKKKQRLLKAGYDARMRAKEEKEAEAKKLEDKARMDAYEKEHHFDRWLQKLRDDYNNALARQKEKERMKYALADRKSAAAQNRMRNIADLAHEGKTEAASKGLKRGRKKKEEKEVDDDRFGENDSDWKIYKDIKNENDSEDEEDEAVQLDELEARLLENDVDFTAEHTRLSKLKAQRRLLNTFYYGGEDPYEDDRGDADQTETPEQVKQSHQLHLNIERYRVPEVLFQPSIAGSDKAGLVEMVNHVLKSFSFQEKSRLLGNIHLTGGFAGISNFDNKVYNSLKPIVPVGSAFKVTRTPDPRFDAWRGMAKWARTSDGVEGWVTKEMWDEEGPDRLEARGAYRHALTW</sequence>
<feature type="region of interest" description="Disordered" evidence="3">
    <location>
        <begin position="587"/>
        <end position="607"/>
    </location>
</feature>
<dbReference type="EMBL" id="SPOF01000001">
    <property type="protein sequence ID" value="TIB17394.1"/>
    <property type="molecule type" value="Genomic_DNA"/>
</dbReference>